<name>A0A1G7AK91_9RHOB</name>
<organism evidence="1 2">
    <name type="scientific">Salipiger thiooxidans</name>
    <dbReference type="NCBI Taxonomy" id="282683"/>
    <lineage>
        <taxon>Bacteria</taxon>
        <taxon>Pseudomonadati</taxon>
        <taxon>Pseudomonadota</taxon>
        <taxon>Alphaproteobacteria</taxon>
        <taxon>Rhodobacterales</taxon>
        <taxon>Roseobacteraceae</taxon>
        <taxon>Salipiger</taxon>
    </lineage>
</organism>
<evidence type="ECO:0008006" key="3">
    <source>
        <dbReference type="Google" id="ProtNLM"/>
    </source>
</evidence>
<sequence length="65" mass="7708">MTCIDHRTPSFSVSRRIARIFETPFTRRQRQLAERIASLRALTDEELARLGLRRDEILAHVFRAR</sequence>
<dbReference type="RefSeq" id="WP_089954331.1">
    <property type="nucleotide sequence ID" value="NZ_FNAV01000001.1"/>
</dbReference>
<dbReference type="Proteomes" id="UP000198994">
    <property type="component" value="Unassembled WGS sequence"/>
</dbReference>
<gene>
    <name evidence="1" type="ORF">SAMN04488105_101191</name>
</gene>
<dbReference type="OrthoDB" id="7867799at2"/>
<evidence type="ECO:0000313" key="1">
    <source>
        <dbReference type="EMBL" id="SDE14877.1"/>
    </source>
</evidence>
<dbReference type="EMBL" id="FNAV01000001">
    <property type="protein sequence ID" value="SDE14877.1"/>
    <property type="molecule type" value="Genomic_DNA"/>
</dbReference>
<accession>A0A1G7AK91</accession>
<reference evidence="2" key="1">
    <citation type="submission" date="2016-10" db="EMBL/GenBank/DDBJ databases">
        <authorList>
            <person name="Varghese N."/>
            <person name="Submissions S."/>
        </authorList>
    </citation>
    <scope>NUCLEOTIDE SEQUENCE [LARGE SCALE GENOMIC DNA]</scope>
    <source>
        <strain evidence="2">DSM 10146</strain>
    </source>
</reference>
<dbReference type="AlphaFoldDB" id="A0A1G7AK91"/>
<protein>
    <recommendedName>
        <fullName evidence="3">DUF1127 domain-containing protein</fullName>
    </recommendedName>
</protein>
<keyword evidence="2" id="KW-1185">Reference proteome</keyword>
<proteinExistence type="predicted"/>
<evidence type="ECO:0000313" key="2">
    <source>
        <dbReference type="Proteomes" id="UP000198994"/>
    </source>
</evidence>